<evidence type="ECO:0000313" key="2">
    <source>
        <dbReference type="Proteomes" id="UP000291144"/>
    </source>
</evidence>
<gene>
    <name evidence="1" type="ORF">E0H73_43035</name>
</gene>
<name>A0A4R0JSK7_9ACTN</name>
<proteinExistence type="predicted"/>
<protein>
    <submittedName>
        <fullName evidence="1">Uncharacterized protein</fullName>
    </submittedName>
</protein>
<sequence>MESTWEARDLPVLENIVRVHDETGNTPDPSEICEALGFDDETVQRALRALAQEEPPLITKFQKVLTGRILGVGTPTGHARRVVGAWPTPENLADRIVAALNDAADNEPDEAKKGKLRRAAEAVGGVGRDILTDVTAQVITRGMYGSG</sequence>
<accession>A0A4R0JSK7</accession>
<dbReference type="OrthoDB" id="4872000at2"/>
<dbReference type="EMBL" id="SJKB01000029">
    <property type="protein sequence ID" value="TCC48058.1"/>
    <property type="molecule type" value="Genomic_DNA"/>
</dbReference>
<keyword evidence="2" id="KW-1185">Reference proteome</keyword>
<dbReference type="Proteomes" id="UP000291144">
    <property type="component" value="Unassembled WGS sequence"/>
</dbReference>
<organism evidence="1 2">
    <name type="scientific">Kribbella pittospori</name>
    <dbReference type="NCBI Taxonomy" id="722689"/>
    <lineage>
        <taxon>Bacteria</taxon>
        <taxon>Bacillati</taxon>
        <taxon>Actinomycetota</taxon>
        <taxon>Actinomycetes</taxon>
        <taxon>Propionibacteriales</taxon>
        <taxon>Kribbellaceae</taxon>
        <taxon>Kribbella</taxon>
    </lineage>
</organism>
<dbReference type="RefSeq" id="WP_131366661.1">
    <property type="nucleotide sequence ID" value="NZ_SJKB01000029.1"/>
</dbReference>
<reference evidence="1 2" key="1">
    <citation type="submission" date="2019-02" db="EMBL/GenBank/DDBJ databases">
        <title>Kribbella capetownensis sp. nov. and Kribbella speibonae sp. nov., isolated from soil.</title>
        <authorList>
            <person name="Curtis S.M."/>
            <person name="Norton I."/>
            <person name="Everest G.J."/>
            <person name="Meyers P.R."/>
        </authorList>
    </citation>
    <scope>NUCLEOTIDE SEQUENCE [LARGE SCALE GENOMIC DNA]</scope>
    <source>
        <strain evidence="1 2">NRRL B-24813</strain>
    </source>
</reference>
<evidence type="ECO:0000313" key="1">
    <source>
        <dbReference type="EMBL" id="TCC48058.1"/>
    </source>
</evidence>
<dbReference type="AlphaFoldDB" id="A0A4R0JSK7"/>
<comment type="caution">
    <text evidence="1">The sequence shown here is derived from an EMBL/GenBank/DDBJ whole genome shotgun (WGS) entry which is preliminary data.</text>
</comment>